<organism evidence="2 3">
    <name type="scientific">Exidia glandulosa HHB12029</name>
    <dbReference type="NCBI Taxonomy" id="1314781"/>
    <lineage>
        <taxon>Eukaryota</taxon>
        <taxon>Fungi</taxon>
        <taxon>Dikarya</taxon>
        <taxon>Basidiomycota</taxon>
        <taxon>Agaricomycotina</taxon>
        <taxon>Agaricomycetes</taxon>
        <taxon>Auriculariales</taxon>
        <taxon>Exidiaceae</taxon>
        <taxon>Exidia</taxon>
    </lineage>
</organism>
<protein>
    <submittedName>
        <fullName evidence="2">Uncharacterized protein</fullName>
    </submittedName>
</protein>
<dbReference type="InParanoid" id="A0A165KII4"/>
<evidence type="ECO:0000256" key="1">
    <source>
        <dbReference type="SAM" id="MobiDB-lite"/>
    </source>
</evidence>
<gene>
    <name evidence="2" type="ORF">EXIGLDRAFT_833629</name>
</gene>
<reference evidence="2 3" key="1">
    <citation type="journal article" date="2016" name="Mol. Biol. Evol.">
        <title>Comparative Genomics of Early-Diverging Mushroom-Forming Fungi Provides Insights into the Origins of Lignocellulose Decay Capabilities.</title>
        <authorList>
            <person name="Nagy L.G."/>
            <person name="Riley R."/>
            <person name="Tritt A."/>
            <person name="Adam C."/>
            <person name="Daum C."/>
            <person name="Floudas D."/>
            <person name="Sun H."/>
            <person name="Yadav J.S."/>
            <person name="Pangilinan J."/>
            <person name="Larsson K.H."/>
            <person name="Matsuura K."/>
            <person name="Barry K."/>
            <person name="Labutti K."/>
            <person name="Kuo R."/>
            <person name="Ohm R.A."/>
            <person name="Bhattacharya S.S."/>
            <person name="Shirouzu T."/>
            <person name="Yoshinaga Y."/>
            <person name="Martin F.M."/>
            <person name="Grigoriev I.V."/>
            <person name="Hibbett D.S."/>
        </authorList>
    </citation>
    <scope>NUCLEOTIDE SEQUENCE [LARGE SCALE GENOMIC DNA]</scope>
    <source>
        <strain evidence="2 3">HHB12029</strain>
    </source>
</reference>
<keyword evidence="3" id="KW-1185">Reference proteome</keyword>
<proteinExistence type="predicted"/>
<evidence type="ECO:0000313" key="2">
    <source>
        <dbReference type="EMBL" id="KZV96385.1"/>
    </source>
</evidence>
<dbReference type="InterPro" id="IPR032675">
    <property type="entry name" value="LRR_dom_sf"/>
</dbReference>
<feature type="region of interest" description="Disordered" evidence="1">
    <location>
        <begin position="78"/>
        <end position="107"/>
    </location>
</feature>
<evidence type="ECO:0000313" key="3">
    <source>
        <dbReference type="Proteomes" id="UP000077266"/>
    </source>
</evidence>
<dbReference type="EMBL" id="KV425943">
    <property type="protein sequence ID" value="KZV96385.1"/>
    <property type="molecule type" value="Genomic_DNA"/>
</dbReference>
<sequence length="415" mass="46661">MQSLQPAVLLYLADSHCDVETRACLSACNQHFRTLLAPLLFRGLSFYPGRTVDEFTWYHDNLALRYGQSVERLSFRDYKPEYSPDGGSPLTDTEDERDRKPHPLRDARDSWKDCCEVEIQARDAVYAAIVPRCSALQSVRLTVEHVFHFPNCVTALHRVHGVRELIVRPLRRPQRDRIATPAALIAGWCTLTTLRLADLHQSVPLSSCAYNVVSKLRCLTSLSIDVCDYLGDWASVAFVCPLRHLLLRRCTNITGVQLLTFLGNFTRTLESISLWMCPILPPMEDLTQAPLLFERLSYVCLANVPMSRDIMSMFAANTGTLELRLGTVLHPDPATGATRETYCVSIDAQTGGLRFLGDDPDAFCAALPQLLPEVAPYVQTVRVQLFPWHQYFPKYQRLKAALAAYALETGVTLSV</sequence>
<accession>A0A165KII4</accession>
<name>A0A165KII4_EXIGL</name>
<dbReference type="Proteomes" id="UP000077266">
    <property type="component" value="Unassembled WGS sequence"/>
</dbReference>
<dbReference type="Gene3D" id="3.80.10.10">
    <property type="entry name" value="Ribonuclease Inhibitor"/>
    <property type="match status" value="1"/>
</dbReference>
<dbReference type="SUPFAM" id="SSF52047">
    <property type="entry name" value="RNI-like"/>
    <property type="match status" value="1"/>
</dbReference>
<feature type="compositionally biased region" description="Basic and acidic residues" evidence="1">
    <location>
        <begin position="96"/>
        <end position="107"/>
    </location>
</feature>
<dbReference type="AlphaFoldDB" id="A0A165KII4"/>